<dbReference type="EMBL" id="JAMZEL010000024">
    <property type="protein sequence ID" value="MCP1386403.1"/>
    <property type="molecule type" value="Genomic_DNA"/>
</dbReference>
<keyword evidence="1" id="KW-0472">Membrane</keyword>
<gene>
    <name evidence="2" type="ORF">NCI00_28435</name>
</gene>
<dbReference type="RefSeq" id="WP_253533242.1">
    <property type="nucleotide sequence ID" value="NZ_JAMZEL010000024.1"/>
</dbReference>
<evidence type="ECO:0000256" key="1">
    <source>
        <dbReference type="SAM" id="Phobius"/>
    </source>
</evidence>
<accession>A0ABT1G0C0</accession>
<sequence>MNTKTIKTKIKTVGIYFFVAGLIAGLYFLLRDGLDSFFQKDPEAADKTPPVTASSAKADTSSTGKFLGDQVITLLATQDYVLTVPAGAVSAQFQVQDNPVLLRLGSSPVSGGFLCDVDELHYLETAEEVKKAVFRTKTGTATMIINYFSA</sequence>
<proteinExistence type="predicted"/>
<evidence type="ECO:0000313" key="3">
    <source>
        <dbReference type="Proteomes" id="UP001204772"/>
    </source>
</evidence>
<dbReference type="Proteomes" id="UP001204772">
    <property type="component" value="Unassembled WGS sequence"/>
</dbReference>
<evidence type="ECO:0000313" key="2">
    <source>
        <dbReference type="EMBL" id="MCP1386403.1"/>
    </source>
</evidence>
<keyword evidence="1" id="KW-1133">Transmembrane helix</keyword>
<reference evidence="2 3" key="1">
    <citation type="submission" date="2022-06" db="EMBL/GenBank/DDBJ databases">
        <title>Runella sp. S5 genome sequencing.</title>
        <authorList>
            <person name="Park S."/>
        </authorList>
    </citation>
    <scope>NUCLEOTIDE SEQUENCE [LARGE SCALE GENOMIC DNA]</scope>
    <source>
        <strain evidence="2 3">S5</strain>
    </source>
</reference>
<feature type="transmembrane region" description="Helical" evidence="1">
    <location>
        <begin position="12"/>
        <end position="30"/>
    </location>
</feature>
<name>A0ABT1G0C0_9BACT</name>
<keyword evidence="1" id="KW-0812">Transmembrane</keyword>
<protein>
    <submittedName>
        <fullName evidence="2">Uncharacterized protein</fullName>
    </submittedName>
</protein>
<keyword evidence="3" id="KW-1185">Reference proteome</keyword>
<organism evidence="2 3">
    <name type="scientific">Runella salmonicolor</name>
    <dbReference type="NCBI Taxonomy" id="2950278"/>
    <lineage>
        <taxon>Bacteria</taxon>
        <taxon>Pseudomonadati</taxon>
        <taxon>Bacteroidota</taxon>
        <taxon>Cytophagia</taxon>
        <taxon>Cytophagales</taxon>
        <taxon>Spirosomataceae</taxon>
        <taxon>Runella</taxon>
    </lineage>
</organism>
<comment type="caution">
    <text evidence="2">The sequence shown here is derived from an EMBL/GenBank/DDBJ whole genome shotgun (WGS) entry which is preliminary data.</text>
</comment>